<dbReference type="EMBL" id="CAFAAL010000257">
    <property type="protein sequence ID" value="CAB4821737.1"/>
    <property type="molecule type" value="Genomic_DNA"/>
</dbReference>
<name>A0A6J6ZSH0_9ZZZZ</name>
<sequence>MVLASPLMAFMAAAHAVATVGQATISASYAALRTATSASVASPRTAGIGMRFVPDGKYTSAVSCDVMSPCKRPHADEPVVESSA</sequence>
<protein>
    <submittedName>
        <fullName evidence="1">Unannotated protein</fullName>
    </submittedName>
</protein>
<reference evidence="1" key="1">
    <citation type="submission" date="2020-05" db="EMBL/GenBank/DDBJ databases">
        <authorList>
            <person name="Chiriac C."/>
            <person name="Salcher M."/>
            <person name="Ghai R."/>
            <person name="Kavagutti S V."/>
        </authorList>
    </citation>
    <scope>NUCLEOTIDE SEQUENCE</scope>
</reference>
<organism evidence="1">
    <name type="scientific">freshwater metagenome</name>
    <dbReference type="NCBI Taxonomy" id="449393"/>
    <lineage>
        <taxon>unclassified sequences</taxon>
        <taxon>metagenomes</taxon>
        <taxon>ecological metagenomes</taxon>
    </lineage>
</organism>
<proteinExistence type="predicted"/>
<dbReference type="AlphaFoldDB" id="A0A6J6ZSH0"/>
<gene>
    <name evidence="1" type="ORF">UFOPK3004_01868</name>
</gene>
<evidence type="ECO:0000313" key="1">
    <source>
        <dbReference type="EMBL" id="CAB4821737.1"/>
    </source>
</evidence>
<accession>A0A6J6ZSH0</accession>